<dbReference type="EMBL" id="JBCEVZ010000019">
    <property type="protein sequence ID" value="MEL5994541.1"/>
    <property type="molecule type" value="Genomic_DNA"/>
</dbReference>
<proteinExistence type="inferred from homology"/>
<name>A0ABU9LVZ3_9BACT</name>
<dbReference type="Gene3D" id="2.40.170.20">
    <property type="entry name" value="TonB-dependent receptor, beta-barrel domain"/>
    <property type="match status" value="1"/>
</dbReference>
<evidence type="ECO:0000259" key="13">
    <source>
        <dbReference type="Pfam" id="PF00593"/>
    </source>
</evidence>
<evidence type="ECO:0000256" key="12">
    <source>
        <dbReference type="SAM" id="SignalP"/>
    </source>
</evidence>
<feature type="signal peptide" evidence="12">
    <location>
        <begin position="1"/>
        <end position="20"/>
    </location>
</feature>
<dbReference type="InterPro" id="IPR037066">
    <property type="entry name" value="Plug_dom_sf"/>
</dbReference>
<keyword evidence="5 12" id="KW-0732">Signal</keyword>
<evidence type="ECO:0000256" key="5">
    <source>
        <dbReference type="ARBA" id="ARBA00022729"/>
    </source>
</evidence>
<dbReference type="InterPro" id="IPR000531">
    <property type="entry name" value="Beta-barrel_TonB"/>
</dbReference>
<evidence type="ECO:0000313" key="15">
    <source>
        <dbReference type="EMBL" id="MEL5994541.1"/>
    </source>
</evidence>
<comment type="similarity">
    <text evidence="10 11">Belongs to the TonB-dependent receptor family.</text>
</comment>
<evidence type="ECO:0000256" key="1">
    <source>
        <dbReference type="ARBA" id="ARBA00004571"/>
    </source>
</evidence>
<dbReference type="Pfam" id="PF00593">
    <property type="entry name" value="TonB_dep_Rec_b-barrel"/>
    <property type="match status" value="1"/>
</dbReference>
<protein>
    <submittedName>
        <fullName evidence="15">TonB-dependent receptor</fullName>
    </submittedName>
</protein>
<keyword evidence="8 15" id="KW-0675">Receptor</keyword>
<dbReference type="Gene3D" id="2.60.40.1120">
    <property type="entry name" value="Carboxypeptidase-like, regulatory domain"/>
    <property type="match status" value="1"/>
</dbReference>
<dbReference type="InterPro" id="IPR039426">
    <property type="entry name" value="TonB-dep_rcpt-like"/>
</dbReference>
<dbReference type="InterPro" id="IPR013784">
    <property type="entry name" value="Carb-bd-like_fold"/>
</dbReference>
<feature type="domain" description="TonB-dependent receptor plug" evidence="14">
    <location>
        <begin position="122"/>
        <end position="230"/>
    </location>
</feature>
<comment type="subcellular location">
    <subcellularLocation>
        <location evidence="1 10">Cell outer membrane</location>
        <topology evidence="1 10">Multi-pass membrane protein</topology>
    </subcellularLocation>
</comment>
<keyword evidence="3 10" id="KW-1134">Transmembrane beta strand</keyword>
<dbReference type="SUPFAM" id="SSF49452">
    <property type="entry name" value="Starch-binding domain-like"/>
    <property type="match status" value="1"/>
</dbReference>
<keyword evidence="7 10" id="KW-0472">Membrane</keyword>
<dbReference type="InterPro" id="IPR012910">
    <property type="entry name" value="Plug_dom"/>
</dbReference>
<dbReference type="Proteomes" id="UP001479606">
    <property type="component" value="Unassembled WGS sequence"/>
</dbReference>
<feature type="chain" id="PRO_5047024912" evidence="12">
    <location>
        <begin position="21"/>
        <end position="849"/>
    </location>
</feature>
<dbReference type="SUPFAM" id="SSF56935">
    <property type="entry name" value="Porins"/>
    <property type="match status" value="1"/>
</dbReference>
<evidence type="ECO:0000256" key="11">
    <source>
        <dbReference type="RuleBase" id="RU003357"/>
    </source>
</evidence>
<dbReference type="PROSITE" id="PS52016">
    <property type="entry name" value="TONB_DEPENDENT_REC_3"/>
    <property type="match status" value="1"/>
</dbReference>
<evidence type="ECO:0000256" key="4">
    <source>
        <dbReference type="ARBA" id="ARBA00022692"/>
    </source>
</evidence>
<keyword evidence="9 10" id="KW-0998">Cell outer membrane</keyword>
<reference evidence="15 16" key="1">
    <citation type="journal article" date="2018" name="Arch. Microbiol.">
        <title>Hymenobacter segetis sp. nov., isolated from soil.</title>
        <authorList>
            <person name="Ten L.N."/>
            <person name="Lim S.J."/>
            <person name="Kim B.O."/>
            <person name="Kang I.K."/>
            <person name="Jung H.Y."/>
        </authorList>
    </citation>
    <scope>NUCLEOTIDE SEQUENCE [LARGE SCALE GENOMIC DNA]</scope>
    <source>
        <strain evidence="15 16">S7-3-11</strain>
    </source>
</reference>
<evidence type="ECO:0000256" key="9">
    <source>
        <dbReference type="ARBA" id="ARBA00023237"/>
    </source>
</evidence>
<organism evidence="15 16">
    <name type="scientific">Hymenobacter segetis</name>
    <dbReference type="NCBI Taxonomy" id="2025509"/>
    <lineage>
        <taxon>Bacteria</taxon>
        <taxon>Pseudomonadati</taxon>
        <taxon>Bacteroidota</taxon>
        <taxon>Cytophagia</taxon>
        <taxon>Cytophagales</taxon>
        <taxon>Hymenobacteraceae</taxon>
        <taxon>Hymenobacter</taxon>
    </lineage>
</organism>
<dbReference type="Pfam" id="PF13715">
    <property type="entry name" value="CarbopepD_reg_2"/>
    <property type="match status" value="1"/>
</dbReference>
<sequence>MASRFLLLFLLLVQALGAAAQGGGVRGRVTDATSKEALPGVSVLIAGTTTGTSSGNAGEFTITGLKPGTYKVVLSSIGYEALPARTVEVGSDVVDLGTIGLAQTTVMAGEVVVSASRRPEKLTEAPATIDLITAKQIDELPSFNVGELLARQKGVDYIRTGVLGTGINVRGFNSAFNPKNLQMNDARLSTLIATGLPLGPLTSVVKEDIERIEVVLGPSAALYGPNAHNGLVNTISKDPRRSAGTTVALGLGNQSVFSGRFRHAQVLNSKLAFKVTGEYTRGVDFPYVDTVYYNNTAFSSPAVPATPTTPAIPAKTGQFHAAPEIDLDRTFKSLHGEAALYYSLTDKADIILSYGGNQSSFLAQTNAGRNQIKDWSVQYLHARYVSPRWFAQVYNTWSKTADTYAINQRTQNYLSFKDAGFSEDEARSRSFTEQWFGKTPTAGVALQRGAVFKDASRRVNGEVQYNNTFGIFNLVVGTQYQRDMAFSEHTYLFDRDGDIVINQIGLYTQGELTLPSHFKLIAAARADQHDQYGFNFIPKGGVVWSLNDQNLRLTYGQGIAAPTILNLDGYLFGGLLLGNGQGFTLSDGTVIDKLKVETIKTVEIGYKGKVTPKFFIDANAYYNRSQNFLSPAINIATLGRKVVKRGDVAMKDVVPGTPETGAATVLTYVNFGQVDTYGADFGFSYYLSSSLSLALNYSYFGFKLDHDDLKNDGNKDGKVQDEIDLPINTPAHKGSLALNYSGKKFFGSIFTRYVQAYDFYSGINVAAAANPTLGVKENARYGRTWNYGPLGGFTTVDLSAGYRVNSYLTASAQVVNLFDTKMREFVASPFIGRLYSAELKVMLPAIGSK</sequence>
<keyword evidence="2 10" id="KW-0813">Transport</keyword>
<comment type="caution">
    <text evidence="15">The sequence shown here is derived from an EMBL/GenBank/DDBJ whole genome shotgun (WGS) entry which is preliminary data.</text>
</comment>
<dbReference type="RefSeq" id="WP_342297754.1">
    <property type="nucleotide sequence ID" value="NZ_JBCEVZ010000019.1"/>
</dbReference>
<keyword evidence="4 10" id="KW-0812">Transmembrane</keyword>
<dbReference type="PANTHER" id="PTHR30069">
    <property type="entry name" value="TONB-DEPENDENT OUTER MEMBRANE RECEPTOR"/>
    <property type="match status" value="1"/>
</dbReference>
<evidence type="ECO:0000256" key="8">
    <source>
        <dbReference type="ARBA" id="ARBA00023170"/>
    </source>
</evidence>
<feature type="domain" description="TonB-dependent receptor-like beta-barrel" evidence="13">
    <location>
        <begin position="354"/>
        <end position="817"/>
    </location>
</feature>
<evidence type="ECO:0000313" key="16">
    <source>
        <dbReference type="Proteomes" id="UP001479606"/>
    </source>
</evidence>
<dbReference type="Pfam" id="PF07715">
    <property type="entry name" value="Plug"/>
    <property type="match status" value="1"/>
</dbReference>
<dbReference type="InterPro" id="IPR036942">
    <property type="entry name" value="Beta-barrel_TonB_sf"/>
</dbReference>
<evidence type="ECO:0000256" key="3">
    <source>
        <dbReference type="ARBA" id="ARBA00022452"/>
    </source>
</evidence>
<gene>
    <name evidence="15" type="ORF">AAFH49_10000</name>
</gene>
<evidence type="ECO:0000256" key="7">
    <source>
        <dbReference type="ARBA" id="ARBA00023136"/>
    </source>
</evidence>
<accession>A0ABU9LVZ3</accession>
<keyword evidence="6 11" id="KW-0798">TonB box</keyword>
<dbReference type="Gene3D" id="2.170.130.10">
    <property type="entry name" value="TonB-dependent receptor, plug domain"/>
    <property type="match status" value="1"/>
</dbReference>
<evidence type="ECO:0000259" key="14">
    <source>
        <dbReference type="Pfam" id="PF07715"/>
    </source>
</evidence>
<evidence type="ECO:0000256" key="2">
    <source>
        <dbReference type="ARBA" id="ARBA00022448"/>
    </source>
</evidence>
<evidence type="ECO:0000256" key="10">
    <source>
        <dbReference type="PROSITE-ProRule" id="PRU01360"/>
    </source>
</evidence>
<keyword evidence="16" id="KW-1185">Reference proteome</keyword>
<evidence type="ECO:0000256" key="6">
    <source>
        <dbReference type="ARBA" id="ARBA00023077"/>
    </source>
</evidence>
<dbReference type="PANTHER" id="PTHR30069:SF29">
    <property type="entry name" value="HEMOGLOBIN AND HEMOGLOBIN-HAPTOGLOBIN-BINDING PROTEIN 1-RELATED"/>
    <property type="match status" value="1"/>
</dbReference>